<dbReference type="CDD" id="cd00093">
    <property type="entry name" value="HTH_XRE"/>
    <property type="match status" value="1"/>
</dbReference>
<dbReference type="PANTHER" id="PTHR35010">
    <property type="entry name" value="BLL4672 PROTEIN-RELATED"/>
    <property type="match status" value="1"/>
</dbReference>
<dbReference type="Pfam" id="PF17765">
    <property type="entry name" value="MLTR_LBD"/>
    <property type="match status" value="1"/>
</dbReference>
<dbReference type="Gene3D" id="3.30.450.180">
    <property type="match status" value="1"/>
</dbReference>
<gene>
    <name evidence="2" type="ORF">MMF94_18245</name>
</gene>
<organism evidence="2 3">
    <name type="scientific">Pseudonocardia alaniniphila</name>
    <dbReference type="NCBI Taxonomy" id="75291"/>
    <lineage>
        <taxon>Bacteria</taxon>
        <taxon>Bacillati</taxon>
        <taxon>Actinomycetota</taxon>
        <taxon>Actinomycetes</taxon>
        <taxon>Pseudonocardiales</taxon>
        <taxon>Pseudonocardiaceae</taxon>
        <taxon>Pseudonocardia</taxon>
    </lineage>
</organism>
<dbReference type="PANTHER" id="PTHR35010:SF2">
    <property type="entry name" value="BLL4672 PROTEIN"/>
    <property type="match status" value="1"/>
</dbReference>
<evidence type="ECO:0000313" key="3">
    <source>
        <dbReference type="Proteomes" id="UP001299970"/>
    </source>
</evidence>
<dbReference type="EMBL" id="JAKXMK010000015">
    <property type="protein sequence ID" value="MCH6167630.1"/>
    <property type="molecule type" value="Genomic_DNA"/>
</dbReference>
<dbReference type="InterPro" id="IPR010982">
    <property type="entry name" value="Lambda_DNA-bd_dom_sf"/>
</dbReference>
<comment type="caution">
    <text evidence="2">The sequence shown here is derived from an EMBL/GenBank/DDBJ whole genome shotgun (WGS) entry which is preliminary data.</text>
</comment>
<feature type="domain" description="HTH cro/C1-type" evidence="1">
    <location>
        <begin position="35"/>
        <end position="82"/>
    </location>
</feature>
<name>A0ABS9TGG2_9PSEU</name>
<reference evidence="2 3" key="1">
    <citation type="submission" date="2022-03" db="EMBL/GenBank/DDBJ databases">
        <title>Pseudonocardia alaer sp. nov., a novel actinomycete isolated from reed forest soil.</title>
        <authorList>
            <person name="Wang L."/>
        </authorList>
    </citation>
    <scope>NUCLEOTIDE SEQUENCE [LARGE SCALE GENOMIC DNA]</scope>
    <source>
        <strain evidence="2 3">Y-16303</strain>
    </source>
</reference>
<dbReference type="Proteomes" id="UP001299970">
    <property type="component" value="Unassembled WGS sequence"/>
</dbReference>
<dbReference type="SUPFAM" id="SSF47413">
    <property type="entry name" value="lambda repressor-like DNA-binding domains"/>
    <property type="match status" value="1"/>
</dbReference>
<dbReference type="Gene3D" id="1.10.260.40">
    <property type="entry name" value="lambda repressor-like DNA-binding domains"/>
    <property type="match status" value="1"/>
</dbReference>
<dbReference type="PROSITE" id="PS50943">
    <property type="entry name" value="HTH_CROC1"/>
    <property type="match status" value="1"/>
</dbReference>
<accession>A0ABS9TGG2</accession>
<dbReference type="SMART" id="SM00530">
    <property type="entry name" value="HTH_XRE"/>
    <property type="match status" value="1"/>
</dbReference>
<dbReference type="InterPro" id="IPR041413">
    <property type="entry name" value="MLTR_LBD"/>
</dbReference>
<evidence type="ECO:0000313" key="2">
    <source>
        <dbReference type="EMBL" id="MCH6167630.1"/>
    </source>
</evidence>
<proteinExistence type="predicted"/>
<sequence length="285" mass="31120">MDKVNALGEYLRARRGQVRPEDVGLVAGRRRRVSGLRREELAMLAGISSDYYLRLEQGRDQNPSAQVIDALARALLLDPAATAHLHELAGARTRRRARPRIERIPTGTALLIDQLPMPAYVSGRYLDVLAANAPARALSPNFAPGKNLLRQVFLDPGDRELHVDWERATASVVGGLRAAAGADPEDPNLAALVGELSMRSDRFRSLWARADVGHRRDGTSHMQHPQVGELHLRREKLAVVGADGQQLVIYHAEPGTDSARALALLGSIAVTDARDNARADEDATR</sequence>
<dbReference type="RefSeq" id="WP_241038094.1">
    <property type="nucleotide sequence ID" value="NZ_BAAAJF010000019.1"/>
</dbReference>
<keyword evidence="3" id="KW-1185">Reference proteome</keyword>
<dbReference type="Pfam" id="PF13560">
    <property type="entry name" value="HTH_31"/>
    <property type="match status" value="1"/>
</dbReference>
<dbReference type="InterPro" id="IPR001387">
    <property type="entry name" value="Cro/C1-type_HTH"/>
</dbReference>
<protein>
    <submittedName>
        <fullName evidence="2">Helix-turn-helix transcriptional regulator</fullName>
    </submittedName>
</protein>
<evidence type="ECO:0000259" key="1">
    <source>
        <dbReference type="PROSITE" id="PS50943"/>
    </source>
</evidence>